<dbReference type="InterPro" id="IPR007833">
    <property type="entry name" value="Capsule_polysaccharide_synth"/>
</dbReference>
<evidence type="ECO:0000313" key="2">
    <source>
        <dbReference type="Proteomes" id="UP000004105"/>
    </source>
</evidence>
<dbReference type="Pfam" id="PF05159">
    <property type="entry name" value="Capsule_synth"/>
    <property type="match status" value="1"/>
</dbReference>
<dbReference type="CDD" id="cd16441">
    <property type="entry name" value="beta_Kdo_transferase_KpsS"/>
    <property type="match status" value="1"/>
</dbReference>
<dbReference type="HOGENOM" id="CLU_040135_1_0_4"/>
<accession>F2BC12</accession>
<reference evidence="1 2" key="1">
    <citation type="submission" date="2011-02" db="EMBL/GenBank/DDBJ databases">
        <authorList>
            <person name="Muzny D."/>
            <person name="Qin X."/>
            <person name="Deng J."/>
            <person name="Jiang H."/>
            <person name="Liu Y."/>
            <person name="Qu J."/>
            <person name="Song X.-Z."/>
            <person name="Zhang L."/>
            <person name="Thornton R."/>
            <person name="Coyle M."/>
            <person name="Francisco L."/>
            <person name="Jackson L."/>
            <person name="Javaid M."/>
            <person name="Korchina V."/>
            <person name="Kovar C."/>
            <person name="Mata R."/>
            <person name="Mathew T."/>
            <person name="Ngo R."/>
            <person name="Nguyen L."/>
            <person name="Nguyen N."/>
            <person name="Okwuonu G."/>
            <person name="Ongeri F."/>
            <person name="Pham C."/>
            <person name="Simmons D."/>
            <person name="Wilczek-Boney K."/>
            <person name="Hale W."/>
            <person name="Jakkamsetti A."/>
            <person name="Pham P."/>
            <person name="Ruth R."/>
            <person name="San Lucas F."/>
            <person name="Warren J."/>
            <person name="Zhang J."/>
            <person name="Zhao Z."/>
            <person name="Zhou C."/>
            <person name="Zhu D."/>
            <person name="Lee S."/>
            <person name="Bess C."/>
            <person name="Blankenburg K."/>
            <person name="Forbes L."/>
            <person name="Fu Q."/>
            <person name="Gubbala S."/>
            <person name="Hirani K."/>
            <person name="Jayaseelan J.C."/>
            <person name="Lara F."/>
            <person name="Munidasa M."/>
            <person name="Palculict T."/>
            <person name="Patil S."/>
            <person name="Pu L.-L."/>
            <person name="Saada N."/>
            <person name="Tang L."/>
            <person name="Weissenberger G."/>
            <person name="Zhu Y."/>
            <person name="Hemphill L."/>
            <person name="Shang Y."/>
            <person name="Youmans B."/>
            <person name="Ayvaz T."/>
            <person name="Ross M."/>
            <person name="Santibanez J."/>
            <person name="Aqrawi P."/>
            <person name="Gross S."/>
            <person name="Joshi V."/>
            <person name="Fowler G."/>
            <person name="Nazareth L."/>
            <person name="Reid J."/>
            <person name="Worley K."/>
            <person name="Petrosino J."/>
            <person name="Highlander S."/>
            <person name="Gibbs R."/>
        </authorList>
    </citation>
    <scope>NUCLEOTIDE SEQUENCE [LARGE SCALE GENOMIC DNA]</scope>
    <source>
        <strain evidence="1 2">ATCC BAA-1200</strain>
    </source>
</reference>
<comment type="caution">
    <text evidence="1">The sequence shown here is derived from an EMBL/GenBank/DDBJ whole genome shotgun (WGS) entry which is preliminary data.</text>
</comment>
<name>F2BC12_9NEIS</name>
<protein>
    <submittedName>
        <fullName evidence="1">Capsule polysaccharide modification protein LipB</fullName>
    </submittedName>
</protein>
<gene>
    <name evidence="1" type="primary">lipB</name>
    <name evidence="1" type="ORF">HMPREF9123_1267</name>
</gene>
<proteinExistence type="predicted"/>
<dbReference type="OrthoDB" id="9794206at2"/>
<organism evidence="1 2">
    <name type="scientific">Neisseria bacilliformis ATCC BAA-1200</name>
    <dbReference type="NCBI Taxonomy" id="888742"/>
    <lineage>
        <taxon>Bacteria</taxon>
        <taxon>Pseudomonadati</taxon>
        <taxon>Pseudomonadota</taxon>
        <taxon>Betaproteobacteria</taxon>
        <taxon>Neisseriales</taxon>
        <taxon>Neisseriaceae</taxon>
        <taxon>Neisseria</taxon>
    </lineage>
</organism>
<dbReference type="STRING" id="267212.GCA_001063965_02079"/>
<keyword evidence="2" id="KW-1185">Reference proteome</keyword>
<dbReference type="GO" id="GO:0000271">
    <property type="term" value="P:polysaccharide biosynthetic process"/>
    <property type="evidence" value="ECO:0007669"/>
    <property type="project" value="InterPro"/>
</dbReference>
<sequence>MKPIPSNLEKLARRRRVLLLQGPVGPFFRHLAAWLEQRQSQVFKINFNGGDRAYYPPDATGRVHDYGGTPEAFPEYLDTFVQTHKIDAVACFGDHRPYHRAAKQVCARRKIRFWAFEEGYFRPHFITLEESGVNACSPLPREGGFFLKNYPKLALQKYTAPAPVPDGFWPRAKRAMWYYAAANLTCRRYPGYRHHRHINIGHYIALWVKSGIKRAGYALADRRFAQQVRSGRFGRFFIVPLQVFNDSQVRVHSDYDVRDFLLHVLASFAEHAPENTTLIVKHHPMDRGFTDYRRDIRAFLATRPELAGRVFYVHDVPLPVFLRHGAGMVTLNSTSGLSALIHNMPVKLLGRAHYDIPGLTSQQELADFWHAPAKPDAKLFNAYRMYHINITQINGSFYSCVNLPPHPQKTRRAGRKHK</sequence>
<dbReference type="RefSeq" id="WP_007342276.1">
    <property type="nucleotide sequence ID" value="NZ_GL878494.1"/>
</dbReference>
<dbReference type="EMBL" id="AFAY01000025">
    <property type="protein sequence ID" value="EGF11072.1"/>
    <property type="molecule type" value="Genomic_DNA"/>
</dbReference>
<evidence type="ECO:0000313" key="1">
    <source>
        <dbReference type="EMBL" id="EGF11072.1"/>
    </source>
</evidence>
<dbReference type="AlphaFoldDB" id="F2BC12"/>
<dbReference type="GO" id="GO:0015774">
    <property type="term" value="P:polysaccharide transport"/>
    <property type="evidence" value="ECO:0007669"/>
    <property type="project" value="InterPro"/>
</dbReference>
<dbReference type="Proteomes" id="UP000004105">
    <property type="component" value="Unassembled WGS sequence"/>
</dbReference>